<dbReference type="PANTHER" id="PTHR21549:SF0">
    <property type="entry name" value="COILED-COIL DOMAIN-CONTAINING PROTEIN 112"/>
    <property type="match status" value="1"/>
</dbReference>
<proteinExistence type="predicted"/>
<feature type="coiled-coil region" evidence="2">
    <location>
        <begin position="81"/>
        <end position="157"/>
    </location>
</feature>
<organism evidence="4 5">
    <name type="scientific">Porites lobata</name>
    <dbReference type="NCBI Taxonomy" id="104759"/>
    <lineage>
        <taxon>Eukaryota</taxon>
        <taxon>Metazoa</taxon>
        <taxon>Cnidaria</taxon>
        <taxon>Anthozoa</taxon>
        <taxon>Hexacorallia</taxon>
        <taxon>Scleractinia</taxon>
        <taxon>Fungiina</taxon>
        <taxon>Poritidae</taxon>
        <taxon>Porites</taxon>
    </lineage>
</organism>
<reference evidence="4 5" key="1">
    <citation type="submission" date="2022-05" db="EMBL/GenBank/DDBJ databases">
        <authorList>
            <consortium name="Genoscope - CEA"/>
            <person name="William W."/>
        </authorList>
    </citation>
    <scope>NUCLEOTIDE SEQUENCE [LARGE SCALE GENOMIC DNA]</scope>
</reference>
<dbReference type="Proteomes" id="UP001159405">
    <property type="component" value="Unassembled WGS sequence"/>
</dbReference>
<feature type="region of interest" description="Disordered" evidence="3">
    <location>
        <begin position="1"/>
        <end position="26"/>
    </location>
</feature>
<evidence type="ECO:0000256" key="3">
    <source>
        <dbReference type="SAM" id="MobiDB-lite"/>
    </source>
</evidence>
<dbReference type="InterPro" id="IPR039902">
    <property type="entry name" value="CCDC148/CCDC112"/>
</dbReference>
<keyword evidence="5" id="KW-1185">Reference proteome</keyword>
<evidence type="ECO:0008006" key="6">
    <source>
        <dbReference type="Google" id="ProtNLM"/>
    </source>
</evidence>
<evidence type="ECO:0000256" key="2">
    <source>
        <dbReference type="SAM" id="Coils"/>
    </source>
</evidence>
<accession>A0ABN8N4F1</accession>
<name>A0ABN8N4F1_9CNID</name>
<feature type="compositionally biased region" description="Polar residues" evidence="3">
    <location>
        <begin position="12"/>
        <end position="26"/>
    </location>
</feature>
<keyword evidence="1 2" id="KW-0175">Coiled coil</keyword>
<dbReference type="EMBL" id="CALNXK010000009">
    <property type="protein sequence ID" value="CAH3041255.1"/>
    <property type="molecule type" value="Genomic_DNA"/>
</dbReference>
<dbReference type="PANTHER" id="PTHR21549">
    <property type="entry name" value="MUTATED IN BLADDER CANCER 1"/>
    <property type="match status" value="1"/>
</dbReference>
<evidence type="ECO:0000256" key="1">
    <source>
        <dbReference type="ARBA" id="ARBA00023054"/>
    </source>
</evidence>
<comment type="caution">
    <text evidence="4">The sequence shown here is derived from an EMBL/GenBank/DDBJ whole genome shotgun (WGS) entry which is preliminary data.</text>
</comment>
<feature type="region of interest" description="Disordered" evidence="3">
    <location>
        <begin position="283"/>
        <end position="307"/>
    </location>
</feature>
<feature type="compositionally biased region" description="Basic and acidic residues" evidence="3">
    <location>
        <begin position="1"/>
        <end position="11"/>
    </location>
</feature>
<evidence type="ECO:0000313" key="5">
    <source>
        <dbReference type="Proteomes" id="UP001159405"/>
    </source>
</evidence>
<gene>
    <name evidence="4" type="ORF">PLOB_00048149</name>
</gene>
<sequence>MNNRAETETGHSDPSQSWKPRTQQQKNSEFFDKLEQFEQKISALEKDKNTPLYSRRSEFRKDYCELEELELKSTSDWKTEKHKLKQQLGKIRSNVDKFQRNLRDVKPSPEFVEKLKEIMEEIENSMMTFKEQQRKVYDDLLREERTYLQEVSAMEKKFDSWSQLPAPATAAADVKKAASTVTVSLPPAVAAFERFLAQTGGHQGGWDDYDHQLFLKLKSKHKNYTTFMQVAGKGIPGRSLDDVRQHDEWYSEYLILKESKKKAIQEWKQNKEAEKNELLKDDEDEIEEEERKKRKRGEQLEKEREERLKHLSEWKVQKGLEKAKMEEARLRQDLNKAKEREKEEKKRLEIKAQVEEYARQRAEEQEILKAAREARKQQEKAVHRLTADEAAKIQERSQKMLEEKQAKKKEKEVEKMEKEKRLQKLKSQVEVNVSRDPSRLYKLTAGWQQRKKEGPGAGDGGRLLQMPHRAVPSWRQGLS</sequence>
<protein>
    <recommendedName>
        <fullName evidence="6">Coiled-coil domain-containing protein 112</fullName>
    </recommendedName>
</protein>
<feature type="region of interest" description="Disordered" evidence="3">
    <location>
        <begin position="446"/>
        <end position="479"/>
    </location>
</feature>
<feature type="compositionally biased region" description="Basic and acidic residues" evidence="3">
    <location>
        <begin position="297"/>
        <end position="307"/>
    </location>
</feature>
<evidence type="ECO:0000313" key="4">
    <source>
        <dbReference type="EMBL" id="CAH3041255.1"/>
    </source>
</evidence>